<comment type="caution">
    <text evidence="1">The sequence shown here is derived from an EMBL/GenBank/DDBJ whole genome shotgun (WGS) entry which is preliminary data.</text>
</comment>
<dbReference type="EMBL" id="NJHN03000102">
    <property type="protein sequence ID" value="KAH9414964.1"/>
    <property type="molecule type" value="Genomic_DNA"/>
</dbReference>
<sequence>MKRKQQQQKKSNYKIKVPSLFPKDNEIVYLFCYSIRTLKSECCSADSNKADMDIPPKLHMLFVTDEIRVPYNSYILI</sequence>
<name>A0ABQ8IXH6_DERPT</name>
<gene>
    <name evidence="1" type="ORF">DERP_014133</name>
</gene>
<reference evidence="1 2" key="1">
    <citation type="journal article" date="2018" name="J. Allergy Clin. Immunol.">
        <title>High-quality assembly of Dermatophagoides pteronyssinus genome and transcriptome reveals a wide range of novel allergens.</title>
        <authorList>
            <person name="Liu X.Y."/>
            <person name="Yang K.Y."/>
            <person name="Wang M.Q."/>
            <person name="Kwok J.S."/>
            <person name="Zeng X."/>
            <person name="Yang Z."/>
            <person name="Xiao X.J."/>
            <person name="Lau C.P."/>
            <person name="Li Y."/>
            <person name="Huang Z.M."/>
            <person name="Ba J.G."/>
            <person name="Yim A.K."/>
            <person name="Ouyang C.Y."/>
            <person name="Ngai S.M."/>
            <person name="Chan T.F."/>
            <person name="Leung E.L."/>
            <person name="Liu L."/>
            <person name="Liu Z.G."/>
            <person name="Tsui S.K."/>
        </authorList>
    </citation>
    <scope>NUCLEOTIDE SEQUENCE [LARGE SCALE GENOMIC DNA]</scope>
    <source>
        <strain evidence="1">Derp</strain>
    </source>
</reference>
<keyword evidence="2" id="KW-1185">Reference proteome</keyword>
<dbReference type="Proteomes" id="UP000887458">
    <property type="component" value="Unassembled WGS sequence"/>
</dbReference>
<reference evidence="1 2" key="2">
    <citation type="journal article" date="2022" name="Mol. Biol. Evol.">
        <title>Comparative Genomics Reveals Insights into the Divergent Evolution of Astigmatic Mites and Household Pest Adaptations.</title>
        <authorList>
            <person name="Xiong Q."/>
            <person name="Wan A.T."/>
            <person name="Liu X."/>
            <person name="Fung C.S."/>
            <person name="Xiao X."/>
            <person name="Malainual N."/>
            <person name="Hou J."/>
            <person name="Wang L."/>
            <person name="Wang M."/>
            <person name="Yang K.Y."/>
            <person name="Cui Y."/>
            <person name="Leung E.L."/>
            <person name="Nong W."/>
            <person name="Shin S.K."/>
            <person name="Au S.W."/>
            <person name="Jeong K.Y."/>
            <person name="Chew F.T."/>
            <person name="Hui J.H."/>
            <person name="Leung T.F."/>
            <person name="Tungtrongchitr A."/>
            <person name="Zhong N."/>
            <person name="Liu Z."/>
            <person name="Tsui S.K."/>
        </authorList>
    </citation>
    <scope>NUCLEOTIDE SEQUENCE [LARGE SCALE GENOMIC DNA]</scope>
    <source>
        <strain evidence="1">Derp</strain>
    </source>
</reference>
<proteinExistence type="predicted"/>
<organism evidence="1 2">
    <name type="scientific">Dermatophagoides pteronyssinus</name>
    <name type="common">European house dust mite</name>
    <dbReference type="NCBI Taxonomy" id="6956"/>
    <lineage>
        <taxon>Eukaryota</taxon>
        <taxon>Metazoa</taxon>
        <taxon>Ecdysozoa</taxon>
        <taxon>Arthropoda</taxon>
        <taxon>Chelicerata</taxon>
        <taxon>Arachnida</taxon>
        <taxon>Acari</taxon>
        <taxon>Acariformes</taxon>
        <taxon>Sarcoptiformes</taxon>
        <taxon>Astigmata</taxon>
        <taxon>Psoroptidia</taxon>
        <taxon>Analgoidea</taxon>
        <taxon>Pyroglyphidae</taxon>
        <taxon>Dermatophagoidinae</taxon>
        <taxon>Dermatophagoides</taxon>
    </lineage>
</organism>
<accession>A0ABQ8IXH6</accession>
<evidence type="ECO:0000313" key="2">
    <source>
        <dbReference type="Proteomes" id="UP000887458"/>
    </source>
</evidence>
<evidence type="ECO:0000313" key="1">
    <source>
        <dbReference type="EMBL" id="KAH9414964.1"/>
    </source>
</evidence>
<protein>
    <submittedName>
        <fullName evidence="1">Uncharacterized protein</fullName>
    </submittedName>
</protein>